<gene>
    <name evidence="7" type="primary">nanE</name>
    <name evidence="8" type="ORF">BC739_006305</name>
</gene>
<dbReference type="InterPro" id="IPR013785">
    <property type="entry name" value="Aldolase_TIM"/>
</dbReference>
<dbReference type="Gene3D" id="3.20.20.70">
    <property type="entry name" value="Aldolase class I"/>
    <property type="match status" value="1"/>
</dbReference>
<evidence type="ECO:0000256" key="2">
    <source>
        <dbReference type="ARBA" id="ARBA00002147"/>
    </source>
</evidence>
<comment type="pathway">
    <text evidence="3 7">Amino-sugar metabolism; N-acetylneuraminate degradation; D-fructose 6-phosphate from N-acetylneuraminate: step 3/5.</text>
</comment>
<dbReference type="PANTHER" id="PTHR36204">
    <property type="entry name" value="N-ACETYLMANNOSAMINE-6-PHOSPHATE 2-EPIMERASE-RELATED"/>
    <property type="match status" value="1"/>
</dbReference>
<proteinExistence type="inferred from homology"/>
<evidence type="ECO:0000313" key="8">
    <source>
        <dbReference type="EMBL" id="MBA8929087.1"/>
    </source>
</evidence>
<keyword evidence="5 7" id="KW-0413">Isomerase</keyword>
<protein>
    <recommendedName>
        <fullName evidence="7">Putative N-acetylmannosamine-6-phosphate 2-epimerase</fullName>
        <ecNumber evidence="7">5.1.3.9</ecNumber>
    </recommendedName>
    <alternativeName>
        <fullName evidence="7">ManNAc-6-P epimerase</fullName>
    </alternativeName>
</protein>
<dbReference type="PANTHER" id="PTHR36204:SF1">
    <property type="entry name" value="N-ACETYLMANNOSAMINE-6-PHOSPHATE 2-EPIMERASE-RELATED"/>
    <property type="match status" value="1"/>
</dbReference>
<dbReference type="InterPro" id="IPR011060">
    <property type="entry name" value="RibuloseP-bd_barrel"/>
</dbReference>
<comment type="function">
    <text evidence="2 7">Converts N-acetylmannosamine-6-phosphate (ManNAc-6-P) to N-acetylglucosamine-6-phosphate (GlcNAc-6-P).</text>
</comment>
<dbReference type="NCBIfam" id="NF002231">
    <property type="entry name" value="PRK01130.1"/>
    <property type="match status" value="1"/>
</dbReference>
<keyword evidence="6 7" id="KW-0119">Carbohydrate metabolism</keyword>
<dbReference type="GO" id="GO:0047465">
    <property type="term" value="F:N-acylglucosamine-6-phosphate 2-epimerase activity"/>
    <property type="evidence" value="ECO:0007669"/>
    <property type="project" value="UniProtKB-EC"/>
</dbReference>
<evidence type="ECO:0000256" key="5">
    <source>
        <dbReference type="ARBA" id="ARBA00023235"/>
    </source>
</evidence>
<organism evidence="8 9">
    <name type="scientific">Kutzneria viridogrisea</name>
    <dbReference type="NCBI Taxonomy" id="47990"/>
    <lineage>
        <taxon>Bacteria</taxon>
        <taxon>Bacillati</taxon>
        <taxon>Actinomycetota</taxon>
        <taxon>Actinomycetes</taxon>
        <taxon>Pseudonocardiales</taxon>
        <taxon>Pseudonocardiaceae</taxon>
        <taxon>Kutzneria</taxon>
    </lineage>
</organism>
<dbReference type="Pfam" id="PF04131">
    <property type="entry name" value="NanE"/>
    <property type="match status" value="1"/>
</dbReference>
<evidence type="ECO:0000313" key="9">
    <source>
        <dbReference type="Proteomes" id="UP000517916"/>
    </source>
</evidence>
<dbReference type="RefSeq" id="WP_025353817.1">
    <property type="nucleotide sequence ID" value="NZ_BAAABQ010000022.1"/>
</dbReference>
<name>A0ABR6BQC1_9PSEU</name>
<dbReference type="EC" id="5.1.3.9" evidence="7"/>
<reference evidence="8 9" key="1">
    <citation type="submission" date="2020-08" db="EMBL/GenBank/DDBJ databases">
        <title>Genomic Encyclopedia of Archaeal and Bacterial Type Strains, Phase II (KMG-II): from individual species to whole genera.</title>
        <authorList>
            <person name="Goeker M."/>
        </authorList>
    </citation>
    <scope>NUCLEOTIDE SEQUENCE [LARGE SCALE GENOMIC DNA]</scope>
    <source>
        <strain evidence="8 9">DSM 43850</strain>
    </source>
</reference>
<sequence length="224" mass="22539">MKENLLAAIRGGLVVSCQAAAGLPLHGPTFMAAMARSVAPAGAVGIRANGVADVRAIRSVVTLPLIGLWKDGDTGVYITPTAGHARAVAEAGADVVAVDGTLRPRPDGRGFADTVAAVHELGRLVMADVATVDEGLAAEQAGADLVSTTLSGYTGGPVPTGPDLDLVAELAKRLAVPLVAEGRIASPEQARRALEAGAWSVVVGSAITAPQTITARFVDALAAR</sequence>
<dbReference type="HAMAP" id="MF_01235">
    <property type="entry name" value="ManNAc6P_epimer"/>
    <property type="match status" value="1"/>
</dbReference>
<accession>A0ABR6BQC1</accession>
<comment type="similarity">
    <text evidence="4 7">Belongs to the NanE family.</text>
</comment>
<dbReference type="SUPFAM" id="SSF51366">
    <property type="entry name" value="Ribulose-phoshate binding barrel"/>
    <property type="match status" value="1"/>
</dbReference>
<evidence type="ECO:0000256" key="6">
    <source>
        <dbReference type="ARBA" id="ARBA00023277"/>
    </source>
</evidence>
<evidence type="ECO:0000256" key="4">
    <source>
        <dbReference type="ARBA" id="ARBA00007439"/>
    </source>
</evidence>
<dbReference type="Proteomes" id="UP000517916">
    <property type="component" value="Unassembled WGS sequence"/>
</dbReference>
<dbReference type="InterPro" id="IPR007260">
    <property type="entry name" value="NanE"/>
</dbReference>
<dbReference type="CDD" id="cd04729">
    <property type="entry name" value="NanE"/>
    <property type="match status" value="1"/>
</dbReference>
<dbReference type="EMBL" id="JACJID010000005">
    <property type="protein sequence ID" value="MBA8929087.1"/>
    <property type="molecule type" value="Genomic_DNA"/>
</dbReference>
<evidence type="ECO:0000256" key="3">
    <source>
        <dbReference type="ARBA" id="ARBA00005081"/>
    </source>
</evidence>
<keyword evidence="9" id="KW-1185">Reference proteome</keyword>
<comment type="caution">
    <text evidence="8">The sequence shown here is derived from an EMBL/GenBank/DDBJ whole genome shotgun (WGS) entry which is preliminary data.</text>
</comment>
<evidence type="ECO:0000256" key="1">
    <source>
        <dbReference type="ARBA" id="ARBA00000056"/>
    </source>
</evidence>
<evidence type="ECO:0000256" key="7">
    <source>
        <dbReference type="HAMAP-Rule" id="MF_01235"/>
    </source>
</evidence>
<comment type="catalytic activity">
    <reaction evidence="1 7">
        <text>an N-acyl-D-glucosamine 6-phosphate = an N-acyl-D-mannosamine 6-phosphate</text>
        <dbReference type="Rhea" id="RHEA:23932"/>
        <dbReference type="ChEBI" id="CHEBI:57599"/>
        <dbReference type="ChEBI" id="CHEBI:57666"/>
        <dbReference type="EC" id="5.1.3.9"/>
    </reaction>
</comment>